<feature type="compositionally biased region" description="Low complexity" evidence="1">
    <location>
        <begin position="277"/>
        <end position="291"/>
    </location>
</feature>
<dbReference type="Gene3D" id="2.30.130.30">
    <property type="entry name" value="Hypothetical protein"/>
    <property type="match status" value="1"/>
</dbReference>
<reference evidence="2 3" key="1">
    <citation type="submission" date="2024-02" db="EMBL/GenBank/DDBJ databases">
        <authorList>
            <person name="Chen Y."/>
            <person name="Shah S."/>
            <person name="Dougan E. K."/>
            <person name="Thang M."/>
            <person name="Chan C."/>
        </authorList>
    </citation>
    <scope>NUCLEOTIDE SEQUENCE [LARGE SCALE GENOMIC DNA]</scope>
</reference>
<feature type="compositionally biased region" description="Acidic residues" evidence="1">
    <location>
        <begin position="261"/>
        <end position="274"/>
    </location>
</feature>
<comment type="caution">
    <text evidence="2">The sequence shown here is derived from an EMBL/GenBank/DDBJ whole genome shotgun (WGS) entry which is preliminary data.</text>
</comment>
<dbReference type="SUPFAM" id="SSF88697">
    <property type="entry name" value="PUA domain-like"/>
    <property type="match status" value="1"/>
</dbReference>
<dbReference type="Gene3D" id="3.40.50.300">
    <property type="entry name" value="P-loop containing nucleotide triphosphate hydrolases"/>
    <property type="match status" value="1"/>
</dbReference>
<dbReference type="EMBL" id="CAXAMM010040688">
    <property type="protein sequence ID" value="CAK9094796.1"/>
    <property type="molecule type" value="Genomic_DNA"/>
</dbReference>
<dbReference type="CDD" id="cd00009">
    <property type="entry name" value="AAA"/>
    <property type="match status" value="1"/>
</dbReference>
<sequence>SAPGLFQQKRSVPESTVAPPSKLAKTASKAGSPVTPQRKAAAAAPAGLSLQKSPGAVLTLGQRARKEQEAGLAKFEAFLASGDPSAEQAEEAVGFVAALEQQKFGFGMAEDLKQGGLFLVAYTSLKFPQDQKTEEVDSLVNQLKGDDVPTAVYEALLRKEAYFFSRLFPAGQLGAFVKALVTVCNAANPKSADLHTILDLLGPTIRALLSLPAPVKYLKQKAHTWQSDLSKAIAVGMAATRGTYGHLLFAEQEVLEEVPAGEDAGDEEDEEDKGQEDLGSAVGVTEAEPVGEGAGEEEDEEDEVEEDLDLGLALAAQPHGPATCIFCDPQRLNDAFLDGPASLALKKRFARLSAEQRTAVLQRVADPGFRQWLQGTGPAPEQRVSQVGPEVRQVAAYEHQLARAEVPYNEATLEALYEKGRAMWAEALGMRQLAGAPLRTNTAFRERVVEDRKKALNMLGIAAERLPRGQEVDNGDPLPRARSTEQAAALQLRAEFNSWGVCPQCKTVQPRELTPQGMEKVLSPWMAKSACIFCRNQRRPPQVPEHADFVKQATPEILAALRPVECDFGPFQVSRDKFGRGNGYRVKSALVTFAWAEKTVEARCRPWHGDRRQRKRWLRFLEGEGLECALWPHLFLRRDMCLTWARLQSTSRQSRGSHKSTLEQRARGQAADEEEEVAADVTGTKRSYMALVLSPVLDFSFSYELLHFAFDLNLWTALGSKRNLHLGVPMRLLLKGHPFTSAYWRDMHRGLVDLVRQKGYPPVFSTQSPFEWCTPNHCCIVDGLAGAAPEQTEPNVAAYARATQTDHKARTPWAVHARPSRFNPSTGKYELRHTQADHATGTRGFFVPTLEATKYHQDVQVEGEGQSNYAAYMAKYSSKFSDSFYEELLNDDADANSVAASVLLRYHPCVPEMALQLFGSLLHQWHVTTWSRGRKDFLVPVPDEPSLRAEVRNYMASAWRSEDMCGISGWVTDKWKAAGSPGSLVDFANACDMEGEKILACTMGSRLKDAFYGQWLVLHVPFRSPMTAFGLGDLADRVPDTDRYLAMCVACAHHKAQRTWSSLATIDEDMKIEGNGQLHRQMVLTHVEAQLHLARQYLAGTLSKPTREQVIAEGPDKTLHTLPIKKHYAELIASGRKTVEARSSTQYESFEAMLAAVGYANALPDAEDFSEARQTYLAFPGYALGEKQYGVVAFWLAPVQSQPTARQAWNQEQLRWKSLMEQDLQRAVDAHAAAEEGHLDQARNICWQQNKIRALEGPPGSGKTTVAKALAQEAVEQGLSVLWAVYTAQLAARTRAQVSEALRGQDLHHLDELHNAIDKAAAIGLLGDRCQTAGFGDERVWHTPTWRRGVHSTVLHAIYHCKDPEFAKVLGVLRTAKPTATGPAGTLTVPQLMRGRRAWRGHCPKVQDVHQLLSKHPETTMMAITRQGAQTLNELAVEAFFSGMDPVCILQGDMESNPANYDAEGKLKPASACVPLHVPCYVGMKLYVTKNVDKDRDYINGMRCTVENYDRSCRALICVTESMHRLAIRPWTDTRFGNKAYRCDRATPHGVEDGRKPHAVLWLDVPHVPGAAYTGMSRVSFGKDLLLGGNLTPDHFTPARV</sequence>
<evidence type="ECO:0000313" key="2">
    <source>
        <dbReference type="EMBL" id="CAK9094796.1"/>
    </source>
</evidence>
<gene>
    <name evidence="2" type="ORF">SCF082_LOCUS44544</name>
</gene>
<name>A0ABP0R6H1_9DINO</name>
<dbReference type="InterPro" id="IPR027417">
    <property type="entry name" value="P-loop_NTPase"/>
</dbReference>
<feature type="non-terminal residue" evidence="2">
    <location>
        <position position="1"/>
    </location>
</feature>
<proteinExistence type="predicted"/>
<protein>
    <submittedName>
        <fullName evidence="2">Uncharacterized protein</fullName>
    </submittedName>
</protein>
<feature type="region of interest" description="Disordered" evidence="1">
    <location>
        <begin position="1"/>
        <end position="47"/>
    </location>
</feature>
<evidence type="ECO:0000256" key="1">
    <source>
        <dbReference type="SAM" id="MobiDB-lite"/>
    </source>
</evidence>
<dbReference type="Proteomes" id="UP001642464">
    <property type="component" value="Unassembled WGS sequence"/>
</dbReference>
<dbReference type="SUPFAM" id="SSF52540">
    <property type="entry name" value="P-loop containing nucleoside triphosphate hydrolases"/>
    <property type="match status" value="1"/>
</dbReference>
<organism evidence="2 3">
    <name type="scientific">Durusdinium trenchii</name>
    <dbReference type="NCBI Taxonomy" id="1381693"/>
    <lineage>
        <taxon>Eukaryota</taxon>
        <taxon>Sar</taxon>
        <taxon>Alveolata</taxon>
        <taxon>Dinophyceae</taxon>
        <taxon>Suessiales</taxon>
        <taxon>Symbiodiniaceae</taxon>
        <taxon>Durusdinium</taxon>
    </lineage>
</organism>
<feature type="region of interest" description="Disordered" evidence="1">
    <location>
        <begin position="261"/>
        <end position="306"/>
    </location>
</feature>
<accession>A0ABP0R6H1</accession>
<feature type="compositionally biased region" description="Acidic residues" evidence="1">
    <location>
        <begin position="294"/>
        <end position="306"/>
    </location>
</feature>
<dbReference type="InterPro" id="IPR015947">
    <property type="entry name" value="PUA-like_sf"/>
</dbReference>
<feature type="region of interest" description="Disordered" evidence="1">
    <location>
        <begin position="655"/>
        <end position="676"/>
    </location>
</feature>
<keyword evidence="3" id="KW-1185">Reference proteome</keyword>
<evidence type="ECO:0000313" key="3">
    <source>
        <dbReference type="Proteomes" id="UP001642464"/>
    </source>
</evidence>